<dbReference type="EMBL" id="JAYWIO010000005">
    <property type="protein sequence ID" value="KAK7258735.1"/>
    <property type="molecule type" value="Genomic_DNA"/>
</dbReference>
<dbReference type="Pfam" id="PF02458">
    <property type="entry name" value="Transferase"/>
    <property type="match status" value="1"/>
</dbReference>
<evidence type="ECO:0000313" key="4">
    <source>
        <dbReference type="Proteomes" id="UP001372338"/>
    </source>
</evidence>
<evidence type="ECO:0000313" key="3">
    <source>
        <dbReference type="EMBL" id="KAK7258735.1"/>
    </source>
</evidence>
<dbReference type="GO" id="GO:0016740">
    <property type="term" value="F:transferase activity"/>
    <property type="evidence" value="ECO:0007669"/>
    <property type="project" value="UniProtKB-KW"/>
</dbReference>
<evidence type="ECO:0008006" key="5">
    <source>
        <dbReference type="Google" id="ProtNLM"/>
    </source>
</evidence>
<dbReference type="InterPro" id="IPR023213">
    <property type="entry name" value="CAT-like_dom_sf"/>
</dbReference>
<reference evidence="3 4" key="1">
    <citation type="submission" date="2024-01" db="EMBL/GenBank/DDBJ databases">
        <title>The genomes of 5 underutilized Papilionoideae crops provide insights into root nodulation and disease resistanc.</title>
        <authorList>
            <person name="Yuan L."/>
        </authorList>
    </citation>
    <scope>NUCLEOTIDE SEQUENCE [LARGE SCALE GENOMIC DNA]</scope>
    <source>
        <strain evidence="3">ZHUSHIDOU_FW_LH</strain>
        <tissue evidence="3">Leaf</tissue>
    </source>
</reference>
<protein>
    <recommendedName>
        <fullName evidence="5">Benzyl alcohol O-benzoyltransferase</fullName>
    </recommendedName>
</protein>
<evidence type="ECO:0000256" key="2">
    <source>
        <dbReference type="ARBA" id="ARBA00022679"/>
    </source>
</evidence>
<name>A0AAN9EPP3_CROPI</name>
<dbReference type="PANTHER" id="PTHR31147:SF66">
    <property type="entry name" value="OS05G0315700 PROTEIN"/>
    <property type="match status" value="1"/>
</dbReference>
<evidence type="ECO:0000256" key="1">
    <source>
        <dbReference type="ARBA" id="ARBA00009861"/>
    </source>
</evidence>
<dbReference type="PANTHER" id="PTHR31147">
    <property type="entry name" value="ACYL TRANSFERASE 4"/>
    <property type="match status" value="1"/>
</dbReference>
<keyword evidence="2" id="KW-0808">Transferase</keyword>
<dbReference type="InterPro" id="IPR050898">
    <property type="entry name" value="Plant_acyltransferase"/>
</dbReference>
<dbReference type="Proteomes" id="UP001372338">
    <property type="component" value="Unassembled WGS sequence"/>
</dbReference>
<dbReference type="AlphaFoldDB" id="A0AAN9EPP3"/>
<sequence length="462" mass="51743">MASLSSPSLTFTVRRCKPELVVPAMPTPKEIKLLSDIDDQEGLRFIIPVIQIYPNEPSMLGKDPVKIIRQALAQTLVFYYPFAGRLREGPDRKLMVDCTGEGVLFVEADADITLDQFGGTPQPPFSPLLYDVPGSYGVIDSPLVIIQVTRLKCGGFILAICASHNMCDGIGMAQLINAMVEMARGAREPSIRPVWCRELLSARDTPRITCIHREYEEVSHSEEENIISKEDYDIVEQSFFFGPVEIAALRRFIPLHLQKCTKFEVITACLWCCLTKAWELNPHEEVRMMCLVNARARLNPPLPVGYYGNVIAYPAAVTTVEKLNKNSFGFVVELIQKVKAEVTNEYMHSVADLMVTKGRPLFTTARSFFVSNLTHFGFREMDFGWGKPVYGGIAKGGAGNFPWVTYFNSYKNEKGQEGALLPICLPNKVMMSRFVKELSNMLGNQHQPPMNGPYPRFVPSAL</sequence>
<keyword evidence="4" id="KW-1185">Reference proteome</keyword>
<accession>A0AAN9EPP3</accession>
<proteinExistence type="inferred from homology"/>
<comment type="caution">
    <text evidence="3">The sequence shown here is derived from an EMBL/GenBank/DDBJ whole genome shotgun (WGS) entry which is preliminary data.</text>
</comment>
<dbReference type="Gene3D" id="3.30.559.10">
    <property type="entry name" value="Chloramphenicol acetyltransferase-like domain"/>
    <property type="match status" value="2"/>
</dbReference>
<gene>
    <name evidence="3" type="ORF">RIF29_24318</name>
</gene>
<organism evidence="3 4">
    <name type="scientific">Crotalaria pallida</name>
    <name type="common">Smooth rattlebox</name>
    <name type="synonym">Crotalaria striata</name>
    <dbReference type="NCBI Taxonomy" id="3830"/>
    <lineage>
        <taxon>Eukaryota</taxon>
        <taxon>Viridiplantae</taxon>
        <taxon>Streptophyta</taxon>
        <taxon>Embryophyta</taxon>
        <taxon>Tracheophyta</taxon>
        <taxon>Spermatophyta</taxon>
        <taxon>Magnoliopsida</taxon>
        <taxon>eudicotyledons</taxon>
        <taxon>Gunneridae</taxon>
        <taxon>Pentapetalae</taxon>
        <taxon>rosids</taxon>
        <taxon>fabids</taxon>
        <taxon>Fabales</taxon>
        <taxon>Fabaceae</taxon>
        <taxon>Papilionoideae</taxon>
        <taxon>50 kb inversion clade</taxon>
        <taxon>genistoids sensu lato</taxon>
        <taxon>core genistoids</taxon>
        <taxon>Crotalarieae</taxon>
        <taxon>Crotalaria</taxon>
    </lineage>
</organism>
<comment type="similarity">
    <text evidence="1">Belongs to the plant acyltransferase family.</text>
</comment>